<dbReference type="GO" id="GO:0032222">
    <property type="term" value="P:regulation of synaptic transmission, cholinergic"/>
    <property type="evidence" value="ECO:0007669"/>
    <property type="project" value="InterPro"/>
</dbReference>
<dbReference type="PANTHER" id="PTHR33562:SF28">
    <property type="entry name" value="PROTEIN QUIVER"/>
    <property type="match status" value="1"/>
</dbReference>
<evidence type="ECO:0000256" key="5">
    <source>
        <dbReference type="ARBA" id="ARBA00022989"/>
    </source>
</evidence>
<sequence length="158" mass="17799">MPKLPFIVLLLSLLACKGSAFLWCYHCVSTQPGCGSPLNWLWHWTKTCPEDDDVCVKIIEEKDGETMITRDCLSSMRGIRTDIPADHYEGCRPAAVDSKLGNYVSNSIKELDIYRNYYDNTTWCFCFLDHRCNDGLRASSSVTLILGLLGVAVFAYLT</sequence>
<evidence type="ECO:0000256" key="10">
    <source>
        <dbReference type="SAM" id="SignalP"/>
    </source>
</evidence>
<feature type="signal peptide" evidence="10">
    <location>
        <begin position="1"/>
        <end position="20"/>
    </location>
</feature>
<dbReference type="EMBL" id="KB741103">
    <property type="protein sequence ID" value="ENN73862.1"/>
    <property type="molecule type" value="Genomic_DNA"/>
</dbReference>
<evidence type="ECO:0000313" key="13">
    <source>
        <dbReference type="EMBL" id="ERL94929.1"/>
    </source>
</evidence>
<comment type="subcellular location">
    <subcellularLocation>
        <location evidence="1">Membrane</location>
        <topology evidence="1">Lipid-anchor</topology>
        <topology evidence="1">GPI-anchor</topology>
    </subcellularLocation>
</comment>
<keyword evidence="3 9" id="KW-0812">Transmembrane</keyword>
<keyword evidence="5 9" id="KW-1133">Transmembrane helix</keyword>
<feature type="transmembrane region" description="Helical" evidence="9">
    <location>
        <begin position="138"/>
        <end position="157"/>
    </location>
</feature>
<feature type="chain" id="PRO_5010968657" evidence="10">
    <location>
        <begin position="21"/>
        <end position="158"/>
    </location>
</feature>
<gene>
    <name evidence="14" type="primary">109541443</name>
    <name evidence="13" type="ORF">D910_12201</name>
    <name evidence="12" type="ORF">YQE_09554</name>
</gene>
<dbReference type="KEGG" id="dpa:109541443"/>
<dbReference type="STRING" id="77166.J3JU92"/>
<evidence type="ECO:0000256" key="6">
    <source>
        <dbReference type="ARBA" id="ARBA00023136"/>
    </source>
</evidence>
<dbReference type="InterPro" id="IPR050975">
    <property type="entry name" value="Sleep_regulator"/>
</dbReference>
<keyword evidence="2" id="KW-0336">GPI-anchor</keyword>
<protein>
    <submittedName>
        <fullName evidence="11 14">Uncharacterized protein</fullName>
    </submittedName>
</protein>
<dbReference type="CDD" id="cd23591">
    <property type="entry name" value="TFP_LU_ECD_Crim"/>
    <property type="match status" value="1"/>
</dbReference>
<dbReference type="OrthoDB" id="6249205at2759"/>
<dbReference type="HOGENOM" id="CLU_142458_0_0_1"/>
<reference evidence="14" key="3">
    <citation type="submission" date="2024-08" db="UniProtKB">
        <authorList>
            <consortium name="EnsemblMetazoa"/>
        </authorList>
    </citation>
    <scope>IDENTIFICATION</scope>
</reference>
<dbReference type="EMBL" id="BT126805">
    <property type="protein sequence ID" value="AEE61767.1"/>
    <property type="molecule type" value="mRNA"/>
</dbReference>
<dbReference type="PROSITE" id="PS51257">
    <property type="entry name" value="PROKAR_LIPOPROTEIN"/>
    <property type="match status" value="1"/>
</dbReference>
<proteinExistence type="evidence at transcript level"/>
<dbReference type="GO" id="GO:0098552">
    <property type="term" value="C:side of membrane"/>
    <property type="evidence" value="ECO:0007669"/>
    <property type="project" value="UniProtKB-KW"/>
</dbReference>
<accession>J3JU92</accession>
<keyword evidence="15" id="KW-1185">Reference proteome</keyword>
<dbReference type="Pfam" id="PF17064">
    <property type="entry name" value="QVR"/>
    <property type="match status" value="1"/>
</dbReference>
<keyword evidence="8" id="KW-0449">Lipoprotein</keyword>
<dbReference type="SUPFAM" id="SSF57302">
    <property type="entry name" value="Snake toxin-like"/>
    <property type="match status" value="1"/>
</dbReference>
<evidence type="ECO:0000313" key="15">
    <source>
        <dbReference type="Proteomes" id="UP000019118"/>
    </source>
</evidence>
<evidence type="ECO:0000256" key="7">
    <source>
        <dbReference type="ARBA" id="ARBA00023180"/>
    </source>
</evidence>
<evidence type="ECO:0000313" key="16">
    <source>
        <dbReference type="Proteomes" id="UP000030742"/>
    </source>
</evidence>
<evidence type="ECO:0000256" key="3">
    <source>
        <dbReference type="ARBA" id="ARBA00022692"/>
    </source>
</evidence>
<dbReference type="EMBL" id="KB632401">
    <property type="protein sequence ID" value="ERL94929.1"/>
    <property type="molecule type" value="Genomic_DNA"/>
</dbReference>
<evidence type="ECO:0000256" key="8">
    <source>
        <dbReference type="ARBA" id="ARBA00023288"/>
    </source>
</evidence>
<evidence type="ECO:0000256" key="4">
    <source>
        <dbReference type="ARBA" id="ARBA00022729"/>
    </source>
</evidence>
<dbReference type="PANTHER" id="PTHR33562">
    <property type="entry name" value="ATILLA, ISOFORM B-RELATED-RELATED"/>
    <property type="match status" value="1"/>
</dbReference>
<dbReference type="InterPro" id="IPR031424">
    <property type="entry name" value="QVR-like"/>
</dbReference>
<dbReference type="InterPro" id="IPR045860">
    <property type="entry name" value="Snake_toxin-like_sf"/>
</dbReference>
<dbReference type="Proteomes" id="UP000030742">
    <property type="component" value="Unassembled WGS sequence"/>
</dbReference>
<evidence type="ECO:0000313" key="11">
    <source>
        <dbReference type="EMBL" id="AEE61767.1"/>
    </source>
</evidence>
<evidence type="ECO:0000256" key="9">
    <source>
        <dbReference type="SAM" id="Phobius"/>
    </source>
</evidence>
<dbReference type="AlphaFoldDB" id="J3JU92"/>
<dbReference type="Proteomes" id="UP000019118">
    <property type="component" value="Unassembled WGS sequence"/>
</dbReference>
<dbReference type="OMA" id="TDTTFCF"/>
<name>J3JU92_DENPD</name>
<keyword evidence="6 9" id="KW-0472">Membrane</keyword>
<evidence type="ECO:0000256" key="2">
    <source>
        <dbReference type="ARBA" id="ARBA00022622"/>
    </source>
</evidence>
<dbReference type="EnsemblMetazoa" id="XM_019910301.1">
    <property type="protein sequence ID" value="XP_019765860.1"/>
    <property type="gene ID" value="LOC109541443"/>
</dbReference>
<keyword evidence="7" id="KW-0325">Glycoprotein</keyword>
<dbReference type="GO" id="GO:0030431">
    <property type="term" value="P:sleep"/>
    <property type="evidence" value="ECO:0007669"/>
    <property type="project" value="InterPro"/>
</dbReference>
<reference evidence="11" key="1">
    <citation type="journal article" date="2012" name="Insect Biochem. Mol. Biol.">
        <title>Transcriptome and full-length cDNA resources for the mountain pine beetle, Dendroctonus ponderosae Hopkins, a major insect pest of pine forests.</title>
        <authorList>
            <person name="Keeling C.I."/>
            <person name="Henderson H."/>
            <person name="Li M."/>
            <person name="Yuen M."/>
            <person name="Clark E.L."/>
            <person name="Fraser J.D."/>
            <person name="Huber D.P."/>
            <person name="Liao N.Y."/>
            <person name="Roderick Docking T."/>
            <person name="Birol I."/>
            <person name="Chan S.K."/>
            <person name="Taylor G.A."/>
            <person name="Palmquist D."/>
            <person name="Jones S.J."/>
            <person name="Bohlmann J."/>
        </authorList>
    </citation>
    <scope>NUCLEOTIDE SEQUENCE</scope>
    <source>
        <tissue evidence="11">Heads</tissue>
    </source>
</reference>
<evidence type="ECO:0000313" key="12">
    <source>
        <dbReference type="EMBL" id="ENN73862.1"/>
    </source>
</evidence>
<evidence type="ECO:0000256" key="1">
    <source>
        <dbReference type="ARBA" id="ARBA00004589"/>
    </source>
</evidence>
<keyword evidence="4 10" id="KW-0732">Signal</keyword>
<reference evidence="15 16" key="2">
    <citation type="journal article" date="2013" name="Genome Biol.">
        <title>Draft genome of the mountain pine beetle, Dendroctonus ponderosae Hopkins, a major forest pest.</title>
        <authorList>
            <person name="Keeling C.I."/>
            <person name="Yuen M.M."/>
            <person name="Liao N.Y."/>
            <person name="Docking T.R."/>
            <person name="Chan S.K."/>
            <person name="Taylor G.A."/>
            <person name="Palmquist D.L."/>
            <person name="Jackman S.D."/>
            <person name="Nguyen A."/>
            <person name="Li M."/>
            <person name="Henderson H."/>
            <person name="Janes J.K."/>
            <person name="Zhao Y."/>
            <person name="Pandoh P."/>
            <person name="Moore R."/>
            <person name="Sperling F.A."/>
            <person name="Huber D.P."/>
            <person name="Birol I."/>
            <person name="Jones S.J."/>
            <person name="Bohlmann J."/>
        </authorList>
    </citation>
    <scope>NUCLEOTIDE SEQUENCE</scope>
</reference>
<evidence type="ECO:0000313" key="14">
    <source>
        <dbReference type="EnsemblMetazoa" id="XP_019765860.1"/>
    </source>
</evidence>
<organism evidence="11">
    <name type="scientific">Dendroctonus ponderosae</name>
    <name type="common">Mountain pine beetle</name>
    <dbReference type="NCBI Taxonomy" id="77166"/>
    <lineage>
        <taxon>Eukaryota</taxon>
        <taxon>Metazoa</taxon>
        <taxon>Ecdysozoa</taxon>
        <taxon>Arthropoda</taxon>
        <taxon>Hexapoda</taxon>
        <taxon>Insecta</taxon>
        <taxon>Pterygota</taxon>
        <taxon>Neoptera</taxon>
        <taxon>Endopterygota</taxon>
        <taxon>Coleoptera</taxon>
        <taxon>Polyphaga</taxon>
        <taxon>Cucujiformia</taxon>
        <taxon>Curculionidae</taxon>
        <taxon>Scolytinae</taxon>
        <taxon>Dendroctonus</taxon>
    </lineage>
</organism>